<proteinExistence type="predicted"/>
<protein>
    <submittedName>
        <fullName evidence="1">Uncharacterized protein</fullName>
    </submittedName>
</protein>
<reference evidence="1 2" key="1">
    <citation type="submission" date="2013-11" db="EMBL/GenBank/DDBJ databases">
        <title>The Damaraland mole rat (Fukomys damarensis) genome and evolution of African mole rats.</title>
        <authorList>
            <person name="Gladyshev V.N."/>
            <person name="Fang X."/>
        </authorList>
    </citation>
    <scope>NUCLEOTIDE SEQUENCE [LARGE SCALE GENOMIC DNA]</scope>
    <source>
        <tissue evidence="1">Liver</tissue>
    </source>
</reference>
<evidence type="ECO:0000313" key="1">
    <source>
        <dbReference type="EMBL" id="KFO26436.1"/>
    </source>
</evidence>
<sequence>MGGFTGTHVGGRSVQVWTAVKWWVTADDLEVISSQGNMNEVLEAVPSSKVLSQKGSEEHLAAAVTPRAPADVTVEGLALVARPDPT</sequence>
<accession>A0A091DUE9</accession>
<evidence type="ECO:0000313" key="2">
    <source>
        <dbReference type="Proteomes" id="UP000028990"/>
    </source>
</evidence>
<organism evidence="1 2">
    <name type="scientific">Fukomys damarensis</name>
    <name type="common">Damaraland mole rat</name>
    <name type="synonym">Cryptomys damarensis</name>
    <dbReference type="NCBI Taxonomy" id="885580"/>
    <lineage>
        <taxon>Eukaryota</taxon>
        <taxon>Metazoa</taxon>
        <taxon>Chordata</taxon>
        <taxon>Craniata</taxon>
        <taxon>Vertebrata</taxon>
        <taxon>Euteleostomi</taxon>
        <taxon>Mammalia</taxon>
        <taxon>Eutheria</taxon>
        <taxon>Euarchontoglires</taxon>
        <taxon>Glires</taxon>
        <taxon>Rodentia</taxon>
        <taxon>Hystricomorpha</taxon>
        <taxon>Bathyergidae</taxon>
        <taxon>Fukomys</taxon>
    </lineage>
</organism>
<dbReference type="Proteomes" id="UP000028990">
    <property type="component" value="Unassembled WGS sequence"/>
</dbReference>
<gene>
    <name evidence="1" type="ORF">H920_12223</name>
</gene>
<dbReference type="EMBL" id="KN123186">
    <property type="protein sequence ID" value="KFO26436.1"/>
    <property type="molecule type" value="Genomic_DNA"/>
</dbReference>
<keyword evidence="2" id="KW-1185">Reference proteome</keyword>
<dbReference type="AlphaFoldDB" id="A0A091DUE9"/>
<name>A0A091DUE9_FUKDA</name>